<evidence type="ECO:0000256" key="1">
    <source>
        <dbReference type="SAM" id="Phobius"/>
    </source>
</evidence>
<reference evidence="3 4" key="1">
    <citation type="submission" date="2014-10" db="EMBL/GenBank/DDBJ databases">
        <title>Draft genome of the hookworm Ancylostoma caninum.</title>
        <authorList>
            <person name="Mitreva M."/>
        </authorList>
    </citation>
    <scope>NUCLEOTIDE SEQUENCE [LARGE SCALE GENOMIC DNA]</scope>
    <source>
        <strain evidence="3 4">Baltimore</strain>
    </source>
</reference>
<evidence type="ECO:0000313" key="3">
    <source>
        <dbReference type="EMBL" id="RCN34638.1"/>
    </source>
</evidence>
<sequence>EHAPLDGCEIIYGVNSFAWNAADTACGHYTIFYLEYVLGTTVCVLVIVVNTITFIMIYKHTKKLSAMNEAFAKKEASLHRNNLSCFLQSSIKATIFVIALIICYFISDFATTKWETFATTTLTLEIAHSING</sequence>
<feature type="domain" description="7TM GPCR serpentine receptor class x (Srx)" evidence="2">
    <location>
        <begin position="6"/>
        <end position="132"/>
    </location>
</feature>
<dbReference type="InterPro" id="IPR019430">
    <property type="entry name" value="7TM_GPCR_serpentine_rcpt_Srx"/>
</dbReference>
<dbReference type="PANTHER" id="PTHR23017">
    <property type="entry name" value="SERPENTINE RECEPTOR, CLASS X"/>
    <property type="match status" value="1"/>
</dbReference>
<feature type="transmembrane region" description="Helical" evidence="1">
    <location>
        <begin position="83"/>
        <end position="107"/>
    </location>
</feature>
<dbReference type="Pfam" id="PF10328">
    <property type="entry name" value="7TM_GPCR_Srx"/>
    <property type="match status" value="1"/>
</dbReference>
<evidence type="ECO:0000259" key="2">
    <source>
        <dbReference type="Pfam" id="PF10328"/>
    </source>
</evidence>
<organism evidence="3 4">
    <name type="scientific">Ancylostoma caninum</name>
    <name type="common">Dog hookworm</name>
    <dbReference type="NCBI Taxonomy" id="29170"/>
    <lineage>
        <taxon>Eukaryota</taxon>
        <taxon>Metazoa</taxon>
        <taxon>Ecdysozoa</taxon>
        <taxon>Nematoda</taxon>
        <taxon>Chromadorea</taxon>
        <taxon>Rhabditida</taxon>
        <taxon>Rhabditina</taxon>
        <taxon>Rhabditomorpha</taxon>
        <taxon>Strongyloidea</taxon>
        <taxon>Ancylostomatidae</taxon>
        <taxon>Ancylostomatinae</taxon>
        <taxon>Ancylostoma</taxon>
    </lineage>
</organism>
<gene>
    <name evidence="3" type="ORF">ANCCAN_19503</name>
</gene>
<proteinExistence type="predicted"/>
<protein>
    <recommendedName>
        <fullName evidence="2">7TM GPCR serpentine receptor class x (Srx) domain-containing protein</fullName>
    </recommendedName>
</protein>
<dbReference type="PANTHER" id="PTHR23017:SF3">
    <property type="entry name" value="G-PROTEIN COUPLED RECEPTORS FAMILY 1 PROFILE DOMAIN-CONTAINING PROTEIN"/>
    <property type="match status" value="1"/>
</dbReference>
<feature type="non-terminal residue" evidence="3">
    <location>
        <position position="1"/>
    </location>
</feature>
<accession>A0A368FT24</accession>
<feature type="transmembrane region" description="Helical" evidence="1">
    <location>
        <begin position="36"/>
        <end position="58"/>
    </location>
</feature>
<keyword evidence="1" id="KW-0812">Transmembrane</keyword>
<dbReference type="OrthoDB" id="5894934at2759"/>
<comment type="caution">
    <text evidence="3">The sequence shown here is derived from an EMBL/GenBank/DDBJ whole genome shotgun (WGS) entry which is preliminary data.</text>
</comment>
<dbReference type="Proteomes" id="UP000252519">
    <property type="component" value="Unassembled WGS sequence"/>
</dbReference>
<dbReference type="AlphaFoldDB" id="A0A368FT24"/>
<name>A0A368FT24_ANCCA</name>
<evidence type="ECO:0000313" key="4">
    <source>
        <dbReference type="Proteomes" id="UP000252519"/>
    </source>
</evidence>
<keyword evidence="4" id="KW-1185">Reference proteome</keyword>
<keyword evidence="1" id="KW-0472">Membrane</keyword>
<dbReference type="EMBL" id="JOJR01000758">
    <property type="protein sequence ID" value="RCN34638.1"/>
    <property type="molecule type" value="Genomic_DNA"/>
</dbReference>
<keyword evidence="1" id="KW-1133">Transmembrane helix</keyword>